<evidence type="ECO:0000313" key="3">
    <source>
        <dbReference type="Proteomes" id="UP000315938"/>
    </source>
</evidence>
<protein>
    <submittedName>
        <fullName evidence="2">Rhodanese-like domain-containing protein</fullName>
    </submittedName>
</protein>
<dbReference type="SMART" id="SM00450">
    <property type="entry name" value="RHOD"/>
    <property type="match status" value="1"/>
</dbReference>
<dbReference type="PANTHER" id="PTHR43031:SF17">
    <property type="entry name" value="SULFURTRANSFERASE YTWF-RELATED"/>
    <property type="match status" value="1"/>
</dbReference>
<dbReference type="PANTHER" id="PTHR43031">
    <property type="entry name" value="FAD-DEPENDENT OXIDOREDUCTASE"/>
    <property type="match status" value="1"/>
</dbReference>
<gene>
    <name evidence="2" type="ORF">FNV44_01840</name>
</gene>
<sequence>MVHIVYIVKLKRRLNNMYQTIMAQELEMLVRKGQVKVIDVREKSEMSMGYIKDMIHMPLSEFGNHLQKINKKDHYYVVCWSGSRSQVASNFLAQQGFKITNVLGGMSAYNGDVEYEM</sequence>
<proteinExistence type="predicted"/>
<evidence type="ECO:0000313" key="2">
    <source>
        <dbReference type="EMBL" id="TRX99803.1"/>
    </source>
</evidence>
<name>A0A553IHX9_ACHLA</name>
<dbReference type="Gene3D" id="3.40.250.10">
    <property type="entry name" value="Rhodanese-like domain"/>
    <property type="match status" value="1"/>
</dbReference>
<comment type="caution">
    <text evidence="2">The sequence shown here is derived from an EMBL/GenBank/DDBJ whole genome shotgun (WGS) entry which is preliminary data.</text>
</comment>
<feature type="domain" description="Rhodanese" evidence="1">
    <location>
        <begin position="31"/>
        <end position="115"/>
    </location>
</feature>
<reference evidence="2 3" key="1">
    <citation type="submission" date="2019-07" db="EMBL/GenBank/DDBJ databases">
        <title>Genome sequence of Acholeplasma laidlawii strain with increased resistance to erythromycin.</title>
        <authorList>
            <person name="Medvedeva E.S."/>
            <person name="Baranova N.B."/>
            <person name="Siniagina M.N."/>
            <person name="Mouzykantov A."/>
            <person name="Chernova O.A."/>
            <person name="Chernov V.M."/>
        </authorList>
    </citation>
    <scope>NUCLEOTIDE SEQUENCE [LARGE SCALE GENOMIC DNA]</scope>
    <source>
        <strain evidence="2 3">PG8REry</strain>
    </source>
</reference>
<dbReference type="Pfam" id="PF00581">
    <property type="entry name" value="Rhodanese"/>
    <property type="match status" value="1"/>
</dbReference>
<dbReference type="EMBL" id="VKID01000001">
    <property type="protein sequence ID" value="TRX99803.1"/>
    <property type="molecule type" value="Genomic_DNA"/>
</dbReference>
<evidence type="ECO:0000259" key="1">
    <source>
        <dbReference type="PROSITE" id="PS50206"/>
    </source>
</evidence>
<dbReference type="InterPro" id="IPR001763">
    <property type="entry name" value="Rhodanese-like_dom"/>
</dbReference>
<dbReference type="Proteomes" id="UP000315938">
    <property type="component" value="Unassembled WGS sequence"/>
</dbReference>
<accession>A0A553IHX9</accession>
<organism evidence="2 3">
    <name type="scientific">Acholeplasma laidlawii</name>
    <dbReference type="NCBI Taxonomy" id="2148"/>
    <lineage>
        <taxon>Bacteria</taxon>
        <taxon>Bacillati</taxon>
        <taxon>Mycoplasmatota</taxon>
        <taxon>Mollicutes</taxon>
        <taxon>Acholeplasmatales</taxon>
        <taxon>Acholeplasmataceae</taxon>
        <taxon>Acholeplasma</taxon>
    </lineage>
</organism>
<dbReference type="CDD" id="cd00158">
    <property type="entry name" value="RHOD"/>
    <property type="match status" value="1"/>
</dbReference>
<dbReference type="SUPFAM" id="SSF52821">
    <property type="entry name" value="Rhodanese/Cell cycle control phosphatase"/>
    <property type="match status" value="1"/>
</dbReference>
<dbReference type="PROSITE" id="PS50206">
    <property type="entry name" value="RHODANESE_3"/>
    <property type="match status" value="1"/>
</dbReference>
<dbReference type="InterPro" id="IPR036873">
    <property type="entry name" value="Rhodanese-like_dom_sf"/>
</dbReference>
<dbReference type="InterPro" id="IPR050229">
    <property type="entry name" value="GlpE_sulfurtransferase"/>
</dbReference>
<dbReference type="AlphaFoldDB" id="A0A553IHX9"/>